<dbReference type="Pfam" id="PF16854">
    <property type="entry name" value="VPS53_C"/>
    <property type="match status" value="1"/>
</dbReference>
<evidence type="ECO:0000256" key="4">
    <source>
        <dbReference type="ARBA" id="ARBA00022753"/>
    </source>
</evidence>
<keyword evidence="6" id="KW-0472">Membrane</keyword>
<feature type="coiled-coil region" evidence="7">
    <location>
        <begin position="44"/>
        <end position="79"/>
    </location>
</feature>
<evidence type="ECO:0000259" key="9">
    <source>
        <dbReference type="Pfam" id="PF04100"/>
    </source>
</evidence>
<dbReference type="PANTHER" id="PTHR12820:SF0">
    <property type="entry name" value="VACUOLAR PROTEIN SORTING-ASSOCIATED PROTEIN 53 HOMOLOG"/>
    <property type="match status" value="1"/>
</dbReference>
<name>A0A0L0D6N3_THETB</name>
<protein>
    <submittedName>
        <fullName evidence="11">Vacuolar protein sorting-associated protein 53</fullName>
    </submittedName>
</protein>
<keyword evidence="12" id="KW-1185">Reference proteome</keyword>
<evidence type="ECO:0000313" key="11">
    <source>
        <dbReference type="EMBL" id="KNC48037.1"/>
    </source>
</evidence>
<dbReference type="OrthoDB" id="10261632at2759"/>
<evidence type="ECO:0000256" key="3">
    <source>
        <dbReference type="ARBA" id="ARBA00008628"/>
    </source>
</evidence>
<dbReference type="InterPro" id="IPR007234">
    <property type="entry name" value="Vps53_N"/>
</dbReference>
<dbReference type="GeneID" id="25563822"/>
<dbReference type="GO" id="GO:0000938">
    <property type="term" value="C:GARP complex"/>
    <property type="evidence" value="ECO:0007669"/>
    <property type="project" value="InterPro"/>
</dbReference>
<dbReference type="InterPro" id="IPR031745">
    <property type="entry name" value="Vps53_C"/>
</dbReference>
<dbReference type="GO" id="GO:0010008">
    <property type="term" value="C:endosome membrane"/>
    <property type="evidence" value="ECO:0007669"/>
    <property type="project" value="UniProtKB-SubCell"/>
</dbReference>
<dbReference type="InterPro" id="IPR039766">
    <property type="entry name" value="Vps53"/>
</dbReference>
<feature type="compositionally biased region" description="Low complexity" evidence="8">
    <location>
        <begin position="772"/>
        <end position="786"/>
    </location>
</feature>
<dbReference type="OMA" id="YKFAEAK"/>
<evidence type="ECO:0000256" key="1">
    <source>
        <dbReference type="ARBA" id="ARBA00004150"/>
    </source>
</evidence>
<dbReference type="GO" id="GO:0005829">
    <property type="term" value="C:cytosol"/>
    <property type="evidence" value="ECO:0007669"/>
    <property type="project" value="GOC"/>
</dbReference>
<comment type="subcellular location">
    <subcellularLocation>
        <location evidence="2">Endosome membrane</location>
        <topology evidence="2">Peripheral membrane protein</topology>
    </subcellularLocation>
    <subcellularLocation>
        <location evidence="1">Golgi apparatus</location>
        <location evidence="1">trans-Golgi network membrane</location>
        <topology evidence="1">Peripheral membrane protein</topology>
    </subcellularLocation>
</comment>
<dbReference type="EMBL" id="GL349449">
    <property type="protein sequence ID" value="KNC48037.1"/>
    <property type="molecule type" value="Genomic_DNA"/>
</dbReference>
<proteinExistence type="inferred from homology"/>
<evidence type="ECO:0000256" key="6">
    <source>
        <dbReference type="ARBA" id="ARBA00023136"/>
    </source>
</evidence>
<dbReference type="PANTHER" id="PTHR12820">
    <property type="entry name" value="VACUOLAR SORTING PROTEIN 53"/>
    <property type="match status" value="1"/>
</dbReference>
<evidence type="ECO:0000256" key="7">
    <source>
        <dbReference type="SAM" id="Coils"/>
    </source>
</evidence>
<dbReference type="Proteomes" id="UP000054408">
    <property type="component" value="Unassembled WGS sequence"/>
</dbReference>
<feature type="domain" description="Vps53 C-terminal" evidence="10">
    <location>
        <begin position="659"/>
        <end position="738"/>
    </location>
</feature>
<organism evidence="11 12">
    <name type="scientific">Thecamonas trahens ATCC 50062</name>
    <dbReference type="NCBI Taxonomy" id="461836"/>
    <lineage>
        <taxon>Eukaryota</taxon>
        <taxon>Apusozoa</taxon>
        <taxon>Apusomonadida</taxon>
        <taxon>Apusomonadidae</taxon>
        <taxon>Thecamonas</taxon>
    </lineage>
</organism>
<dbReference type="Pfam" id="PF04100">
    <property type="entry name" value="Vps53_N"/>
    <property type="match status" value="1"/>
</dbReference>
<dbReference type="GO" id="GO:0042147">
    <property type="term" value="P:retrograde transport, endosome to Golgi"/>
    <property type="evidence" value="ECO:0007669"/>
    <property type="project" value="InterPro"/>
</dbReference>
<feature type="region of interest" description="Disordered" evidence="8">
    <location>
        <begin position="752"/>
        <end position="803"/>
    </location>
</feature>
<evidence type="ECO:0000259" key="10">
    <source>
        <dbReference type="Pfam" id="PF16854"/>
    </source>
</evidence>
<keyword evidence="7" id="KW-0175">Coiled coil</keyword>
<dbReference type="STRING" id="461836.A0A0L0D6N3"/>
<accession>A0A0L0D6N3</accession>
<dbReference type="AlphaFoldDB" id="A0A0L0D6N3"/>
<reference evidence="11 12" key="1">
    <citation type="submission" date="2010-05" db="EMBL/GenBank/DDBJ databases">
        <title>The Genome Sequence of Thecamonas trahens ATCC 50062.</title>
        <authorList>
            <consortium name="The Broad Institute Genome Sequencing Platform"/>
            <person name="Russ C."/>
            <person name="Cuomo C."/>
            <person name="Shea T."/>
            <person name="Young S.K."/>
            <person name="Zeng Q."/>
            <person name="Koehrsen M."/>
            <person name="Haas B."/>
            <person name="Borodovsky M."/>
            <person name="Guigo R."/>
            <person name="Alvarado L."/>
            <person name="Berlin A."/>
            <person name="Bochicchio J."/>
            <person name="Borenstein D."/>
            <person name="Chapman S."/>
            <person name="Chen Z."/>
            <person name="Freedman E."/>
            <person name="Gellesch M."/>
            <person name="Goldberg J."/>
            <person name="Griggs A."/>
            <person name="Gujja S."/>
            <person name="Heilman E."/>
            <person name="Heiman D."/>
            <person name="Hepburn T."/>
            <person name="Howarth C."/>
            <person name="Jen D."/>
            <person name="Larson L."/>
            <person name="Mehta T."/>
            <person name="Park D."/>
            <person name="Pearson M."/>
            <person name="Roberts A."/>
            <person name="Saif S."/>
            <person name="Shenoy N."/>
            <person name="Sisk P."/>
            <person name="Stolte C."/>
            <person name="Sykes S."/>
            <person name="Thomson T."/>
            <person name="Walk T."/>
            <person name="White J."/>
            <person name="Yandava C."/>
            <person name="Burger G."/>
            <person name="Gray M.W."/>
            <person name="Holland P.W.H."/>
            <person name="King N."/>
            <person name="Lang F.B.F."/>
            <person name="Roger A.J."/>
            <person name="Ruiz-Trillo I."/>
            <person name="Lander E."/>
            <person name="Nusbaum C."/>
        </authorList>
    </citation>
    <scope>NUCLEOTIDE SEQUENCE [LARGE SCALE GENOMIC DNA]</scope>
    <source>
        <strain evidence="11 12">ATCC 50062</strain>
    </source>
</reference>
<comment type="similarity">
    <text evidence="3">Belongs to the VPS53 family.</text>
</comment>
<evidence type="ECO:0000313" key="12">
    <source>
        <dbReference type="Proteomes" id="UP000054408"/>
    </source>
</evidence>
<dbReference type="eggNOG" id="KOG2180">
    <property type="taxonomic scope" value="Eukaryota"/>
</dbReference>
<feature type="compositionally biased region" description="Acidic residues" evidence="8">
    <location>
        <begin position="759"/>
        <end position="771"/>
    </location>
</feature>
<gene>
    <name evidence="11" type="ORF">AMSG_04270</name>
</gene>
<evidence type="ECO:0000256" key="5">
    <source>
        <dbReference type="ARBA" id="ARBA00023034"/>
    </source>
</evidence>
<dbReference type="RefSeq" id="XP_013759052.1">
    <property type="nucleotide sequence ID" value="XM_013903598.1"/>
</dbReference>
<evidence type="ECO:0000256" key="8">
    <source>
        <dbReference type="SAM" id="MobiDB-lite"/>
    </source>
</evidence>
<keyword evidence="4" id="KW-0967">Endosome</keyword>
<keyword evidence="5" id="KW-0333">Golgi apparatus</keyword>
<evidence type="ECO:0000256" key="2">
    <source>
        <dbReference type="ARBA" id="ARBA00004481"/>
    </source>
</evidence>
<sequence>MLRASSDLLATPDLSVVDYINTVFPDQASLQYLPKVTSRVQFRLRELEAQINSTSREHLSAAKKAISELFTKIAEIKAKAAESEAMVQSICADIKILDTAKCNLSKTISLLHRLRMMVKGVDQLERARERGDFAEVAQLLKAVTSLSSDFESYGHIAKIREMQQNIAAIRGELKGQMLADFEDLGARINEGNRPAYAARTAVVAALGDSVVSSLVDAFVGAMVGTYEAEFGREGGPNWSLESSDARFTWLVKAMRSFDDTYAGVFPDSWRVAEKVAIGFCEMTCEHLRSILEGQQDNLNVPEFLRVVQSTLDVEMKLAAKFKVERVAAAPGRAVTGDGSLSSMLSVEEPEVGGLSESEALKLKYKRYRASRHEAEEPAGGSSSSGAPAVSYEDNALFKGIISRSFEPYMNHYIAVEDKNLAEMMERFVAQNAWYPEDEHSNILTSATDLVFYFRKSLMRCSSISKGQALFDLYKTFRKYLVRYTELLVEQLPKGKVIGEARSYDGIKVRLSPTLVINITNIIHTAVYVQQQIEALQETLARKIARVFSDHIDFGAETREYTALIGKAVLVLVIGTLTVVRSQALEPMTKLGWGAWTGMTENPPHLVALGAALADDVPQFRDLLPDVYFRRYCDKLVVLLVQAFRDTVLLLGRIADEGSDQLLLDSQTLRALLLELPNLAAEPRPIPRGFVRVVNKELDKLDAVLKVLKTPPEAMVDMYTASVPSGNASQLRKIFEAKGLKKSQINAYMALYTGPPGDVDAPDDDLPSEDDPAGTSAAASESSSRTARLGRKLLGRFGREKGKE</sequence>
<feature type="domain" description="Vps53 N-terminal" evidence="9">
    <location>
        <begin position="13"/>
        <end position="430"/>
    </location>
</feature>